<feature type="domain" description="Thiamin pyrophosphokinase thiamin-binding" evidence="6">
    <location>
        <begin position="138"/>
        <end position="201"/>
    </location>
</feature>
<dbReference type="GO" id="GO:0004788">
    <property type="term" value="F:thiamine diphosphokinase activity"/>
    <property type="evidence" value="ECO:0007669"/>
    <property type="project" value="UniProtKB-UniRule"/>
</dbReference>
<evidence type="ECO:0000259" key="6">
    <source>
        <dbReference type="SMART" id="SM00983"/>
    </source>
</evidence>
<organism evidence="7 11">
    <name type="scientific">Lactococcus lactis subsp. lactis</name>
    <name type="common">Streptococcus lactis</name>
    <dbReference type="NCBI Taxonomy" id="1360"/>
    <lineage>
        <taxon>Bacteria</taxon>
        <taxon>Bacillati</taxon>
        <taxon>Bacillota</taxon>
        <taxon>Bacilli</taxon>
        <taxon>Lactobacillales</taxon>
        <taxon>Streptococcaceae</taxon>
        <taxon>Lactococcus</taxon>
    </lineage>
</organism>
<dbReference type="Pfam" id="PF04265">
    <property type="entry name" value="TPK_B1_binding"/>
    <property type="match status" value="1"/>
</dbReference>
<proteinExistence type="predicted"/>
<name>A0A0A7T7V5_LACLL</name>
<dbReference type="Proteomes" id="UP001055586">
    <property type="component" value="Chromosome"/>
</dbReference>
<keyword evidence="3 8" id="KW-0418">Kinase</keyword>
<reference evidence="10" key="1">
    <citation type="submission" date="2015-10" db="EMBL/GenBank/DDBJ databases">
        <title>Draft Genome Sequences of 11 Lactococcus lactis subspecies cremoris strains.</title>
        <authorList>
            <person name="Wels M."/>
            <person name="Backus L."/>
            <person name="Boekhorst J."/>
            <person name="Dijkstra A."/>
            <person name="Beerthuizen M."/>
            <person name="Kelly W."/>
            <person name="Siezen R."/>
            <person name="Bachmann H."/>
            <person name="Van Hijum S."/>
        </authorList>
    </citation>
    <scope>NUCLEOTIDE SEQUENCE [LARGE SCALE GENOMIC DNA]</scope>
    <source>
        <strain evidence="10">LMG9449</strain>
    </source>
</reference>
<evidence type="ECO:0000256" key="1">
    <source>
        <dbReference type="ARBA" id="ARBA00022679"/>
    </source>
</evidence>
<dbReference type="AlphaFoldDB" id="A0A0A7T7V5"/>
<dbReference type="RefSeq" id="WP_010906154.1">
    <property type="nucleotide sequence ID" value="NZ_CAKMAV010000002.1"/>
</dbReference>
<reference evidence="9" key="3">
    <citation type="journal article" date="2020" name="Mol. Microbiol.">
        <title>The CWPS Rubik's cube: Linking diversity of cell wall polysaccharide structures with the encoded biosynthetic machinery of selected Lactococcus lactis strains.</title>
        <authorList>
            <person name="Mahony J."/>
            <person name="Frantzen C."/>
            <person name="Vinogradov E."/>
            <person name="Sadovskaya I."/>
            <person name="Theodorou I."/>
            <person name="Kelleher P."/>
            <person name="Chapot-Chartier M.P."/>
            <person name="Cambillau C."/>
            <person name="Holo H."/>
            <person name="van Sinderen D."/>
        </authorList>
    </citation>
    <scope>NUCLEOTIDE SEQUENCE</scope>
    <source>
        <strain evidence="9">223</strain>
    </source>
</reference>
<dbReference type="InterPro" id="IPR007373">
    <property type="entry name" value="Thiamin_PyroPKinase_B1-bd"/>
</dbReference>
<evidence type="ECO:0000313" key="10">
    <source>
        <dbReference type="Proteomes" id="UP000053612"/>
    </source>
</evidence>
<evidence type="ECO:0000256" key="5">
    <source>
        <dbReference type="NCBIfam" id="TIGR01378"/>
    </source>
</evidence>
<reference evidence="7" key="5">
    <citation type="submission" date="2023-09" db="EMBL/GenBank/DDBJ databases">
        <title>Complete Genomes and Methylome analysis of Lactococcus lactis subs lactis strains.</title>
        <authorList>
            <person name="Fomenkov A."/>
            <person name="McDonnell B."/>
            <person name="Sun L."/>
            <person name="Van Sinderen D."/>
            <person name="Roberts R.J."/>
        </authorList>
    </citation>
    <scope>NUCLEOTIDE SEQUENCE</scope>
    <source>
        <strain evidence="7">229</strain>
    </source>
</reference>
<dbReference type="EMBL" id="CP090823">
    <property type="protein sequence ID" value="ARD96853.1"/>
    <property type="molecule type" value="Genomic_DNA"/>
</dbReference>
<dbReference type="SUPFAM" id="SSF63999">
    <property type="entry name" value="Thiamin pyrophosphokinase, catalytic domain"/>
    <property type="match status" value="1"/>
</dbReference>
<evidence type="ECO:0000256" key="3">
    <source>
        <dbReference type="ARBA" id="ARBA00022777"/>
    </source>
</evidence>
<dbReference type="PATRIC" id="fig|1360.100.peg.668"/>
<dbReference type="PANTHER" id="PTHR41299:SF1">
    <property type="entry name" value="THIAMINE PYROPHOSPHOKINASE"/>
    <property type="match status" value="1"/>
</dbReference>
<dbReference type="NCBIfam" id="TIGR01378">
    <property type="entry name" value="thi_PPkinase"/>
    <property type="match status" value="1"/>
</dbReference>
<dbReference type="GO" id="GO:0005524">
    <property type="term" value="F:ATP binding"/>
    <property type="evidence" value="ECO:0007669"/>
    <property type="project" value="UniProtKB-KW"/>
</dbReference>
<evidence type="ECO:0000313" key="7">
    <source>
        <dbReference type="EMBL" id="ARD96853.1"/>
    </source>
</evidence>
<gene>
    <name evidence="9" type="ORF">LL223_1904</name>
    <name evidence="7" type="ORF">LL229_1972</name>
    <name evidence="8" type="ORF">LMG9449_0436</name>
</gene>
<dbReference type="InterPro" id="IPR007371">
    <property type="entry name" value="TPK_catalytic"/>
</dbReference>
<evidence type="ECO:0000256" key="2">
    <source>
        <dbReference type="ARBA" id="ARBA00022741"/>
    </source>
</evidence>
<dbReference type="EMBL" id="LKLS01000038">
    <property type="protein sequence ID" value="KSU21649.1"/>
    <property type="molecule type" value="Genomic_DNA"/>
</dbReference>
<keyword evidence="1 7" id="KW-0808">Transferase</keyword>
<dbReference type="EMBL" id="CP031926">
    <property type="protein sequence ID" value="QRZ35543.1"/>
    <property type="molecule type" value="Genomic_DNA"/>
</dbReference>
<keyword evidence="2" id="KW-0547">Nucleotide-binding</keyword>
<dbReference type="Gene3D" id="3.40.50.10240">
    <property type="entry name" value="Thiamin pyrophosphokinase, catalytic domain"/>
    <property type="match status" value="1"/>
</dbReference>
<sequence>MKILIVAGLPDFIPNESFDKYIGVDRGSLFLVEKGYQLALAIGDFDSVSKIELEKISVSTDRLIKLPAEKDLTDLEAALDFVLEYFADAEIVIAGALGGRLDHLLTNAYLATRPKYQALAPKMTLVDRQNLVTYLLPGQHLLKRKLTYQYVGFVQVETKDSLAIEEAKYPLKAEDNFSQIYASNEFISDQMKVSFNQGMVIVIYSGDSHKK</sequence>
<accession>A0A0A7T7V5</accession>
<evidence type="ECO:0000256" key="4">
    <source>
        <dbReference type="ARBA" id="ARBA00022840"/>
    </source>
</evidence>
<reference evidence="9" key="4">
    <citation type="submission" date="2023-04" db="EMBL/GenBank/DDBJ databases">
        <authorList>
            <person name="McDonnell B."/>
        </authorList>
    </citation>
    <scope>NUCLEOTIDE SEQUENCE</scope>
    <source>
        <strain evidence="9">223</strain>
    </source>
</reference>
<evidence type="ECO:0000313" key="8">
    <source>
        <dbReference type="EMBL" id="KSU21649.1"/>
    </source>
</evidence>
<keyword evidence="4" id="KW-0067">ATP-binding</keyword>
<dbReference type="InterPro" id="IPR053149">
    <property type="entry name" value="TPK"/>
</dbReference>
<dbReference type="Proteomes" id="UP000663169">
    <property type="component" value="Chromosome"/>
</dbReference>
<protein>
    <recommendedName>
        <fullName evidence="5">Thiamine diphosphokinase</fullName>
        <ecNumber evidence="5">2.7.6.2</ecNumber>
    </recommendedName>
</protein>
<dbReference type="EC" id="2.7.6.2" evidence="5"/>
<dbReference type="GO" id="GO:0006772">
    <property type="term" value="P:thiamine metabolic process"/>
    <property type="evidence" value="ECO:0007669"/>
    <property type="project" value="UniProtKB-UniRule"/>
</dbReference>
<dbReference type="GO" id="GO:0016301">
    <property type="term" value="F:kinase activity"/>
    <property type="evidence" value="ECO:0007669"/>
    <property type="project" value="UniProtKB-KW"/>
</dbReference>
<dbReference type="GO" id="GO:0009229">
    <property type="term" value="P:thiamine diphosphate biosynthetic process"/>
    <property type="evidence" value="ECO:0007669"/>
    <property type="project" value="InterPro"/>
</dbReference>
<dbReference type="CDD" id="cd07995">
    <property type="entry name" value="TPK"/>
    <property type="match status" value="1"/>
</dbReference>
<reference evidence="8" key="2">
    <citation type="journal article" date="2017" name="Genome Announc.">
        <title>Draft Genome Sequences of 24 Lactococcus lactis Strains.</title>
        <authorList>
            <person name="Backus L."/>
            <person name="Wels M."/>
            <person name="Boekhorst J."/>
            <person name="Dijkstra A.R."/>
            <person name="Beerthuyzen M."/>
            <person name="Kelly W.J."/>
            <person name="Siezen R.J."/>
            <person name="van Hijum S.A."/>
            <person name="Bachmann H."/>
        </authorList>
    </citation>
    <scope>NUCLEOTIDE SEQUENCE</scope>
    <source>
        <strain evidence="8">LMG9447</strain>
    </source>
</reference>
<dbReference type="Proteomes" id="UP000053612">
    <property type="component" value="Unassembled WGS sequence"/>
</dbReference>
<dbReference type="InterPro" id="IPR036759">
    <property type="entry name" value="TPK_catalytic_sf"/>
</dbReference>
<dbReference type="GO" id="GO:0030975">
    <property type="term" value="F:thiamine binding"/>
    <property type="evidence" value="ECO:0007669"/>
    <property type="project" value="InterPro"/>
</dbReference>
<evidence type="ECO:0000313" key="9">
    <source>
        <dbReference type="EMBL" id="QRZ35543.1"/>
    </source>
</evidence>
<evidence type="ECO:0000313" key="11">
    <source>
        <dbReference type="Proteomes" id="UP001055586"/>
    </source>
</evidence>
<dbReference type="OMA" id="ITYCPEG"/>
<dbReference type="InterPro" id="IPR006282">
    <property type="entry name" value="Thi_PPkinase"/>
</dbReference>
<dbReference type="SMART" id="SM00983">
    <property type="entry name" value="TPK_B1_binding"/>
    <property type="match status" value="1"/>
</dbReference>
<dbReference type="PANTHER" id="PTHR41299">
    <property type="entry name" value="THIAMINE PYROPHOSPHOKINASE"/>
    <property type="match status" value="1"/>
</dbReference>
<dbReference type="Pfam" id="PF04263">
    <property type="entry name" value="TPK_catalytic"/>
    <property type="match status" value="1"/>
</dbReference>